<dbReference type="PROSITE" id="PS50850">
    <property type="entry name" value="MFS"/>
    <property type="match status" value="1"/>
</dbReference>
<keyword evidence="5" id="KW-0532">Neurotransmitter transport</keyword>
<dbReference type="Proteomes" id="UP000653454">
    <property type="component" value="Unassembled WGS sequence"/>
</dbReference>
<dbReference type="GO" id="GO:0022857">
    <property type="term" value="F:transmembrane transporter activity"/>
    <property type="evidence" value="ECO:0007669"/>
    <property type="project" value="InterPro"/>
</dbReference>
<dbReference type="InterPro" id="IPR020846">
    <property type="entry name" value="MFS_dom"/>
</dbReference>
<dbReference type="GO" id="GO:0016020">
    <property type="term" value="C:membrane"/>
    <property type="evidence" value="ECO:0007669"/>
    <property type="project" value="UniProtKB-SubCell"/>
</dbReference>
<evidence type="ECO:0000256" key="3">
    <source>
        <dbReference type="ARBA" id="ARBA00022448"/>
    </source>
</evidence>
<sequence length="505" mass="54339">MGWDFTRRQWMTIVVISIADFCNAICVALQAPFYPQEAEKKDCTATEYGLVFGVFELVVFLVSPLYGAHLNRIGPKLLFNVGILTTGTCAILFGLLDKVEGHVPFITLSFVIRIVEATGNAAFLTASFAIIAKEFPNNVATMFASLETFFGLGLIVGPTLGGALYAAGGYSLPFAVLGFALFCAAVMSCFALPQGGDDEDLKPAGPSMLTLLRIPGVFLSAISIICTSMSIGFLQATLEPHLRQFNLSPIVLGLMFVINGGVYALSAPAWGWLCDQPYMKPKYVTVLGCAFVAGSFLLIGPAPFFSFPTTQWVTILGLVFHGFGIGSQLVASFSDALSTSIASGLPNSIETYGLVSGMWTSTFALGAFIGPTVSGLLYDSVGFKESTLFIFLLHVIVGVIVLIFLWTYDRARGLDVSVSAGDLLQLDGTLDGSVLIGDEYQALTPRAKSRRRGISVEQSRPPAMNSLIACSSYKNRRSPWSQRTPRYRPSYGSLDSRFRGAMSVT</sequence>
<evidence type="ECO:0000313" key="8">
    <source>
        <dbReference type="EMBL" id="CAG9107130.1"/>
    </source>
</evidence>
<dbReference type="InterPro" id="IPR001958">
    <property type="entry name" value="Tet-R_TetA/multi-R_MdtG-like"/>
</dbReference>
<keyword evidence="9" id="KW-1185">Reference proteome</keyword>
<reference evidence="8" key="1">
    <citation type="submission" date="2020-11" db="EMBL/GenBank/DDBJ databases">
        <authorList>
            <person name="Whiteford S."/>
        </authorList>
    </citation>
    <scope>NUCLEOTIDE SEQUENCE</scope>
</reference>
<dbReference type="Pfam" id="PF07690">
    <property type="entry name" value="MFS_1"/>
    <property type="match status" value="1"/>
</dbReference>
<protein>
    <submittedName>
        <fullName evidence="8">(diamondback moth) hypothetical protein</fullName>
    </submittedName>
</protein>
<comment type="similarity">
    <text evidence="2">Belongs to the major facilitator superfamily. Vesicular transporter family.</text>
</comment>
<dbReference type="PANTHER" id="PTHR23506:SF26">
    <property type="entry name" value="MFS-TYPE TRANSPORTER SLC18B1"/>
    <property type="match status" value="1"/>
</dbReference>
<keyword evidence="7" id="KW-0472">Membrane</keyword>
<dbReference type="AlphaFoldDB" id="A0A8S4DX50"/>
<proteinExistence type="inferred from homology"/>
<comment type="caution">
    <text evidence="8">The sequence shown here is derived from an EMBL/GenBank/DDBJ whole genome shotgun (WGS) entry which is preliminary data.</text>
</comment>
<dbReference type="Gene3D" id="1.20.1250.20">
    <property type="entry name" value="MFS general substrate transporter like domains"/>
    <property type="match status" value="2"/>
</dbReference>
<dbReference type="PRINTS" id="PR01035">
    <property type="entry name" value="TCRTETA"/>
</dbReference>
<organism evidence="8 9">
    <name type="scientific">Plutella xylostella</name>
    <name type="common">Diamondback moth</name>
    <name type="synonym">Plutella maculipennis</name>
    <dbReference type="NCBI Taxonomy" id="51655"/>
    <lineage>
        <taxon>Eukaryota</taxon>
        <taxon>Metazoa</taxon>
        <taxon>Ecdysozoa</taxon>
        <taxon>Arthropoda</taxon>
        <taxon>Hexapoda</taxon>
        <taxon>Insecta</taxon>
        <taxon>Pterygota</taxon>
        <taxon>Neoptera</taxon>
        <taxon>Endopterygota</taxon>
        <taxon>Lepidoptera</taxon>
        <taxon>Glossata</taxon>
        <taxon>Ditrysia</taxon>
        <taxon>Yponomeutoidea</taxon>
        <taxon>Plutellidae</taxon>
        <taxon>Plutella</taxon>
    </lineage>
</organism>
<evidence type="ECO:0000256" key="7">
    <source>
        <dbReference type="ARBA" id="ARBA00023136"/>
    </source>
</evidence>
<evidence type="ECO:0000256" key="4">
    <source>
        <dbReference type="ARBA" id="ARBA00022692"/>
    </source>
</evidence>
<keyword evidence="3" id="KW-0813">Transport</keyword>
<keyword evidence="6" id="KW-1133">Transmembrane helix</keyword>
<evidence type="ECO:0000256" key="2">
    <source>
        <dbReference type="ARBA" id="ARBA00006829"/>
    </source>
</evidence>
<dbReference type="SUPFAM" id="SSF103473">
    <property type="entry name" value="MFS general substrate transporter"/>
    <property type="match status" value="1"/>
</dbReference>
<comment type="subcellular location">
    <subcellularLocation>
        <location evidence="1">Membrane</location>
        <topology evidence="1">Multi-pass membrane protein</topology>
    </subcellularLocation>
</comment>
<keyword evidence="4" id="KW-0812">Transmembrane</keyword>
<name>A0A8S4DX50_PLUXY</name>
<dbReference type="PANTHER" id="PTHR23506">
    <property type="entry name" value="GH10249P"/>
    <property type="match status" value="1"/>
</dbReference>
<accession>A0A8S4DX50</accession>
<dbReference type="InterPro" id="IPR036259">
    <property type="entry name" value="MFS_trans_sf"/>
</dbReference>
<dbReference type="EMBL" id="CAJHNJ030000010">
    <property type="protein sequence ID" value="CAG9107130.1"/>
    <property type="molecule type" value="Genomic_DNA"/>
</dbReference>
<dbReference type="InterPro" id="IPR011701">
    <property type="entry name" value="MFS"/>
</dbReference>
<dbReference type="InterPro" id="IPR050930">
    <property type="entry name" value="MFS_Vesicular_Transporter"/>
</dbReference>
<evidence type="ECO:0000256" key="6">
    <source>
        <dbReference type="ARBA" id="ARBA00022989"/>
    </source>
</evidence>
<gene>
    <name evidence="8" type="ORF">PLXY2_LOCUS3740</name>
</gene>
<evidence type="ECO:0000313" key="9">
    <source>
        <dbReference type="Proteomes" id="UP000653454"/>
    </source>
</evidence>
<evidence type="ECO:0000256" key="1">
    <source>
        <dbReference type="ARBA" id="ARBA00004141"/>
    </source>
</evidence>
<evidence type="ECO:0000256" key="5">
    <source>
        <dbReference type="ARBA" id="ARBA00022775"/>
    </source>
</evidence>
<dbReference type="OrthoDB" id="446368at2759"/>